<feature type="domain" description="Histidine kinase" evidence="9">
    <location>
        <begin position="559"/>
        <end position="783"/>
    </location>
</feature>
<dbReference type="InterPro" id="IPR000014">
    <property type="entry name" value="PAS"/>
</dbReference>
<dbReference type="InterPro" id="IPR004358">
    <property type="entry name" value="Sig_transdc_His_kin-like_C"/>
</dbReference>
<evidence type="ECO:0000256" key="6">
    <source>
        <dbReference type="ARBA" id="ARBA00023012"/>
    </source>
</evidence>
<dbReference type="InterPro" id="IPR003594">
    <property type="entry name" value="HATPase_dom"/>
</dbReference>
<feature type="domain" description="Response regulatory" evidence="10">
    <location>
        <begin position="948"/>
        <end position="1069"/>
    </location>
</feature>
<dbReference type="PANTHER" id="PTHR45339:SF1">
    <property type="entry name" value="HYBRID SIGNAL TRANSDUCTION HISTIDINE KINASE J"/>
    <property type="match status" value="1"/>
</dbReference>
<comment type="caution">
    <text evidence="8">Lacks conserved residue(s) required for the propagation of feature annotation.</text>
</comment>
<dbReference type="PROSITE" id="PS50110">
    <property type="entry name" value="RESPONSE_REGULATORY"/>
    <property type="match status" value="2"/>
</dbReference>
<dbReference type="Pfam" id="PF02518">
    <property type="entry name" value="HATPase_c"/>
    <property type="match status" value="1"/>
</dbReference>
<evidence type="ECO:0000259" key="10">
    <source>
        <dbReference type="PROSITE" id="PS50110"/>
    </source>
</evidence>
<keyword evidence="5 11" id="KW-0808">Transferase</keyword>
<comment type="caution">
    <text evidence="11">The sequence shown here is derived from an EMBL/GenBank/DDBJ whole genome shotgun (WGS) entry which is preliminary data.</text>
</comment>
<feature type="domain" description="Response regulatory" evidence="10">
    <location>
        <begin position="798"/>
        <end position="915"/>
    </location>
</feature>
<dbReference type="EC" id="2.7.13.3" evidence="2"/>
<dbReference type="InterPro" id="IPR003661">
    <property type="entry name" value="HisK_dim/P_dom"/>
</dbReference>
<dbReference type="RefSeq" id="WP_117625476.1">
    <property type="nucleotide sequence ID" value="NZ_CAUHGS010000005.1"/>
</dbReference>
<reference evidence="11 12" key="1">
    <citation type="submission" date="2018-08" db="EMBL/GenBank/DDBJ databases">
        <title>A genome reference for cultivated species of the human gut microbiota.</title>
        <authorList>
            <person name="Zou Y."/>
            <person name="Xue W."/>
            <person name="Luo G."/>
        </authorList>
    </citation>
    <scope>NUCLEOTIDE SEQUENCE [LARGE SCALE GENOMIC DNA]</scope>
    <source>
        <strain evidence="11 12">AF14-18</strain>
    </source>
</reference>
<evidence type="ECO:0000256" key="3">
    <source>
        <dbReference type="ARBA" id="ARBA00018672"/>
    </source>
</evidence>
<comment type="function">
    <text evidence="7">May play the central regulatory role in sporulation. It may be an element of the effector pathway responsible for the activation of sporulation genes in response to nutritional stress. Spo0A may act in concert with spo0H (a sigma factor) to control the expression of some genes that are critical to the sporulation process.</text>
</comment>
<gene>
    <name evidence="11" type="ORF">DWW02_09245</name>
</gene>
<proteinExistence type="predicted"/>
<dbReference type="InterPro" id="IPR035965">
    <property type="entry name" value="PAS-like_dom_sf"/>
</dbReference>
<dbReference type="SUPFAM" id="SSF47384">
    <property type="entry name" value="Homodimeric domain of signal transducing histidine kinase"/>
    <property type="match status" value="1"/>
</dbReference>
<keyword evidence="6" id="KW-0902">Two-component regulatory system</keyword>
<dbReference type="Gene3D" id="1.10.287.130">
    <property type="match status" value="1"/>
</dbReference>
<dbReference type="SUPFAM" id="SSF55874">
    <property type="entry name" value="ATPase domain of HSP90 chaperone/DNA topoisomerase II/histidine kinase"/>
    <property type="match status" value="1"/>
</dbReference>
<name>A0A412Z9H4_9FIRM</name>
<dbReference type="Pfam" id="PF00072">
    <property type="entry name" value="Response_reg"/>
    <property type="match status" value="2"/>
</dbReference>
<dbReference type="InterPro" id="IPR005467">
    <property type="entry name" value="His_kinase_dom"/>
</dbReference>
<dbReference type="Pfam" id="PF00512">
    <property type="entry name" value="HisKA"/>
    <property type="match status" value="1"/>
</dbReference>
<sequence length="1071" mass="122726">MEINLSYEQLNAEYSMLMSVLGASVSKHLVDDHFTCIWANDYYYELIRYPKPLYEHLFRNHCDEYFYNNPKGWARLTEQVHSALEQGKSGYSLYLPMIYPDGGTFWVRMQAVFTDEFINGYRVSYTTMVDVTDMMQARLEQKETRQDFDKMMQEQAMIMSALNISVSKHLIDEHYTCVLANEYYYKLIGYSKARYEALFHNHPDEFFANNPEGWELLTSKVEAVLKNNGDGYEAIVPMKYEDGSSYWVKLVSFFTDEYIDGFRISYTVMTDVTELMRTKNEQEMLMSAMEVSVSRHLMDEHFTVIWANECYYRMIGYTKEDYETRFHNCCDAYFWDNETGLRIINENIQSMTNADEKSYEAYLPLKMPDGSMRWVKIVGFLTDEYMDGIQIAYTTMIDVTDLVQTQKERSIAYENIPGFIVRHRILPQGIVMLDASERIKDIFDVSMEDIAAIDPLEVMSGESRELIISHFPGLRRGEPLEATIRIKDKYDRDRWFHFNSTCIDTISDDPVFLSMFIDITDITELRELQRKLEERTDMLNSALEAAKYANAAKSDFLSRMSHDIRTPMNVITGMAEIAAAHIGDQDRVKDCLQKIRLSSHHLLGLINDVLDMSKIENGNFSISMAPMCLPDELQEIITIVLPGIRKMNQRFDVYLEGPGWENFMSDALRFRQILLNLLSNASKFTPKDGRIILKIEIQETESAKKAMICFTVSDNGIGMSPEYLEQIFEPFTRERDSRIDQIEGSGLGMAITKRLIDLLGGTITVKSQLGVGTVFDVLMPMDVLADSEEEQKDFRGLHVLLIDDDPAQQACTGSLLRSMGMEVECTDFEEAGKRFLTHWGTENFGFIILGLSLAEVERMEKTEMICRGIHGRVPLVVSAYDVSGMKERAMAWGVCGFMSKPLCRSGVIDCMNRCRIGEELMRPDTKLVRLEKKPGQPDTEPLDFAGSQVLLVEDNELNREIALELLGGFGMELEAAVNGREALKRFEESRPGYYSLILMDIQMPVMNGYEAARAIRSLSREDAKTVPILAMTADAFVEDIENTKAAGMNGHLAKPLDFKQLVREIGQYLHV</sequence>
<dbReference type="Gene3D" id="3.40.50.2300">
    <property type="match status" value="2"/>
</dbReference>
<dbReference type="SMART" id="SM00448">
    <property type="entry name" value="REC"/>
    <property type="match status" value="2"/>
</dbReference>
<dbReference type="SUPFAM" id="SSF55785">
    <property type="entry name" value="PYP-like sensor domain (PAS domain)"/>
    <property type="match status" value="4"/>
</dbReference>
<dbReference type="AlphaFoldDB" id="A0A412Z9H4"/>
<dbReference type="SUPFAM" id="SSF52172">
    <property type="entry name" value="CheY-like"/>
    <property type="match status" value="2"/>
</dbReference>
<comment type="catalytic activity">
    <reaction evidence="1">
        <text>ATP + protein L-histidine = ADP + protein N-phospho-L-histidine.</text>
        <dbReference type="EC" id="2.7.13.3"/>
    </reaction>
</comment>
<evidence type="ECO:0000256" key="7">
    <source>
        <dbReference type="ARBA" id="ARBA00024867"/>
    </source>
</evidence>
<protein>
    <recommendedName>
        <fullName evidence="3">Stage 0 sporulation protein A homolog</fullName>
        <ecNumber evidence="2">2.7.13.3</ecNumber>
    </recommendedName>
</protein>
<dbReference type="CDD" id="cd17546">
    <property type="entry name" value="REC_hyHK_CKI1_RcsC-like"/>
    <property type="match status" value="1"/>
</dbReference>
<dbReference type="SMART" id="SM00388">
    <property type="entry name" value="HisKA"/>
    <property type="match status" value="1"/>
</dbReference>
<evidence type="ECO:0000256" key="1">
    <source>
        <dbReference type="ARBA" id="ARBA00000085"/>
    </source>
</evidence>
<dbReference type="PROSITE" id="PS50109">
    <property type="entry name" value="HIS_KIN"/>
    <property type="match status" value="1"/>
</dbReference>
<dbReference type="InterPro" id="IPR001789">
    <property type="entry name" value="Sig_transdc_resp-reg_receiver"/>
</dbReference>
<dbReference type="CDD" id="cd16922">
    <property type="entry name" value="HATPase_EvgS-ArcB-TorS-like"/>
    <property type="match status" value="1"/>
</dbReference>
<dbReference type="Proteomes" id="UP000284543">
    <property type="component" value="Unassembled WGS sequence"/>
</dbReference>
<dbReference type="InterPro" id="IPR036097">
    <property type="entry name" value="HisK_dim/P_sf"/>
</dbReference>
<dbReference type="PANTHER" id="PTHR45339">
    <property type="entry name" value="HYBRID SIGNAL TRANSDUCTION HISTIDINE KINASE J"/>
    <property type="match status" value="1"/>
</dbReference>
<accession>A0A412Z9H4</accession>
<evidence type="ECO:0000313" key="11">
    <source>
        <dbReference type="EMBL" id="RGV76739.1"/>
    </source>
</evidence>
<keyword evidence="4 8" id="KW-0597">Phosphoprotein</keyword>
<keyword evidence="5 11" id="KW-0418">Kinase</keyword>
<dbReference type="Gene3D" id="3.30.450.20">
    <property type="entry name" value="PAS domain"/>
    <property type="match status" value="2"/>
</dbReference>
<dbReference type="Gene3D" id="3.30.565.10">
    <property type="entry name" value="Histidine kinase-like ATPase, C-terminal domain"/>
    <property type="match status" value="1"/>
</dbReference>
<dbReference type="GO" id="GO:0000155">
    <property type="term" value="F:phosphorelay sensor kinase activity"/>
    <property type="evidence" value="ECO:0007669"/>
    <property type="project" value="InterPro"/>
</dbReference>
<dbReference type="SMART" id="SM00387">
    <property type="entry name" value="HATPase_c"/>
    <property type="match status" value="1"/>
</dbReference>
<dbReference type="InterPro" id="IPR011006">
    <property type="entry name" value="CheY-like_superfamily"/>
</dbReference>
<evidence type="ECO:0000256" key="5">
    <source>
        <dbReference type="ARBA" id="ARBA00022777"/>
    </source>
</evidence>
<evidence type="ECO:0000313" key="12">
    <source>
        <dbReference type="Proteomes" id="UP000284543"/>
    </source>
</evidence>
<evidence type="ECO:0000256" key="2">
    <source>
        <dbReference type="ARBA" id="ARBA00012438"/>
    </source>
</evidence>
<evidence type="ECO:0000256" key="8">
    <source>
        <dbReference type="PROSITE-ProRule" id="PRU00169"/>
    </source>
</evidence>
<dbReference type="PRINTS" id="PR00344">
    <property type="entry name" value="BCTRLSENSOR"/>
</dbReference>
<organism evidence="11 12">
    <name type="scientific">Enterocloster bolteae</name>
    <dbReference type="NCBI Taxonomy" id="208479"/>
    <lineage>
        <taxon>Bacteria</taxon>
        <taxon>Bacillati</taxon>
        <taxon>Bacillota</taxon>
        <taxon>Clostridia</taxon>
        <taxon>Lachnospirales</taxon>
        <taxon>Lachnospiraceae</taxon>
        <taxon>Enterocloster</taxon>
    </lineage>
</organism>
<dbReference type="EMBL" id="QRZM01000003">
    <property type="protein sequence ID" value="RGV76739.1"/>
    <property type="molecule type" value="Genomic_DNA"/>
</dbReference>
<dbReference type="InterPro" id="IPR036890">
    <property type="entry name" value="HATPase_C_sf"/>
</dbReference>
<dbReference type="Pfam" id="PF13426">
    <property type="entry name" value="PAS_9"/>
    <property type="match status" value="1"/>
</dbReference>
<evidence type="ECO:0000256" key="4">
    <source>
        <dbReference type="ARBA" id="ARBA00022553"/>
    </source>
</evidence>
<dbReference type="CDD" id="cd00082">
    <property type="entry name" value="HisKA"/>
    <property type="match status" value="1"/>
</dbReference>
<evidence type="ECO:0000259" key="9">
    <source>
        <dbReference type="PROSITE" id="PS50109"/>
    </source>
</evidence>
<feature type="modified residue" description="4-aspartylphosphate" evidence="8">
    <location>
        <position position="1000"/>
    </location>
</feature>